<dbReference type="EMBL" id="JAAMPC010000017">
    <property type="protein sequence ID" value="KAG2247484.1"/>
    <property type="molecule type" value="Genomic_DNA"/>
</dbReference>
<dbReference type="OrthoDB" id="10559138at2759"/>
<evidence type="ECO:0000313" key="2">
    <source>
        <dbReference type="EMBL" id="KAG2247484.1"/>
    </source>
</evidence>
<feature type="region of interest" description="Disordered" evidence="1">
    <location>
        <begin position="30"/>
        <end position="114"/>
    </location>
</feature>
<dbReference type="Proteomes" id="UP000886595">
    <property type="component" value="Unassembled WGS sequence"/>
</dbReference>
<comment type="caution">
    <text evidence="2">The sequence shown here is derived from an EMBL/GenBank/DDBJ whole genome shotgun (WGS) entry which is preliminary data.</text>
</comment>
<evidence type="ECO:0000313" key="3">
    <source>
        <dbReference type="Proteomes" id="UP000886595"/>
    </source>
</evidence>
<sequence length="114" mass="12946">MKGSRPRFFCSVLNVGSSWRGVKYEVSLLQSEESDQHEDQNAPDAPTEVYSSDQTRQTNRAVYRLTPDWSLPDPPPDDRTDQLKLRFPPTRQAKANGQAGQARITLGRATRFRP</sequence>
<keyword evidence="3" id="KW-1185">Reference proteome</keyword>
<accession>A0A8X7TMW5</accession>
<evidence type="ECO:0000256" key="1">
    <source>
        <dbReference type="SAM" id="MobiDB-lite"/>
    </source>
</evidence>
<dbReference type="AlphaFoldDB" id="A0A8X7TMW5"/>
<organism evidence="2 3">
    <name type="scientific">Brassica carinata</name>
    <name type="common">Ethiopian mustard</name>
    <name type="synonym">Abyssinian cabbage</name>
    <dbReference type="NCBI Taxonomy" id="52824"/>
    <lineage>
        <taxon>Eukaryota</taxon>
        <taxon>Viridiplantae</taxon>
        <taxon>Streptophyta</taxon>
        <taxon>Embryophyta</taxon>
        <taxon>Tracheophyta</taxon>
        <taxon>Spermatophyta</taxon>
        <taxon>Magnoliopsida</taxon>
        <taxon>eudicotyledons</taxon>
        <taxon>Gunneridae</taxon>
        <taxon>Pentapetalae</taxon>
        <taxon>rosids</taxon>
        <taxon>malvids</taxon>
        <taxon>Brassicales</taxon>
        <taxon>Brassicaceae</taxon>
        <taxon>Brassiceae</taxon>
        <taxon>Brassica</taxon>
    </lineage>
</organism>
<proteinExistence type="predicted"/>
<reference evidence="2 3" key="1">
    <citation type="submission" date="2020-02" db="EMBL/GenBank/DDBJ databases">
        <authorList>
            <person name="Ma Q."/>
            <person name="Huang Y."/>
            <person name="Song X."/>
            <person name="Pei D."/>
        </authorList>
    </citation>
    <scope>NUCLEOTIDE SEQUENCE [LARGE SCALE GENOMIC DNA]</scope>
    <source>
        <strain evidence="2">Sxm20200214</strain>
        <tissue evidence="2">Leaf</tissue>
    </source>
</reference>
<protein>
    <submittedName>
        <fullName evidence="2">Uncharacterized protein</fullName>
    </submittedName>
</protein>
<name>A0A8X7TMW5_BRACI</name>
<gene>
    <name evidence="2" type="ORF">Bca52824_087112</name>
</gene>
<feature type="compositionally biased region" description="Polar residues" evidence="1">
    <location>
        <begin position="49"/>
        <end position="60"/>
    </location>
</feature>